<organism evidence="1 2">
    <name type="scientific">Deinococcus radiotolerans</name>
    <dbReference type="NCBI Taxonomy" id="1309407"/>
    <lineage>
        <taxon>Bacteria</taxon>
        <taxon>Thermotogati</taxon>
        <taxon>Deinococcota</taxon>
        <taxon>Deinococci</taxon>
        <taxon>Deinococcales</taxon>
        <taxon>Deinococcaceae</taxon>
        <taxon>Deinococcus</taxon>
    </lineage>
</organism>
<dbReference type="EMBL" id="BMPE01000032">
    <property type="protein sequence ID" value="GGL19385.1"/>
    <property type="molecule type" value="Genomic_DNA"/>
</dbReference>
<sequence>MHDEAAHLDQWAADLRRPAKQRRDLLQGQQQRVPTHLRRGAQLYAAAVDRHASAGRGEEVCCQARGGQLTEQEQGAGSPEQRHVAQYGQGFLTPATFPGPALQATLRVEPSPLITLILVLILAPYTNPANAPPV</sequence>
<evidence type="ECO:0000313" key="2">
    <source>
        <dbReference type="Proteomes" id="UP000604341"/>
    </source>
</evidence>
<dbReference type="Proteomes" id="UP000604341">
    <property type="component" value="Unassembled WGS sequence"/>
</dbReference>
<protein>
    <submittedName>
        <fullName evidence="1">Uncharacterized protein</fullName>
    </submittedName>
</protein>
<proteinExistence type="predicted"/>
<reference evidence="2" key="1">
    <citation type="journal article" date="2019" name="Int. J. Syst. Evol. Microbiol.">
        <title>The Global Catalogue of Microorganisms (GCM) 10K type strain sequencing project: providing services to taxonomists for standard genome sequencing and annotation.</title>
        <authorList>
            <consortium name="The Broad Institute Genomics Platform"/>
            <consortium name="The Broad Institute Genome Sequencing Center for Infectious Disease"/>
            <person name="Wu L."/>
            <person name="Ma J."/>
        </authorList>
    </citation>
    <scope>NUCLEOTIDE SEQUENCE [LARGE SCALE GENOMIC DNA]</scope>
    <source>
        <strain evidence="2">JCM 19173</strain>
    </source>
</reference>
<accession>A0ABQ2FRH6</accession>
<evidence type="ECO:0000313" key="1">
    <source>
        <dbReference type="EMBL" id="GGL19385.1"/>
    </source>
</evidence>
<name>A0ABQ2FRH6_9DEIO</name>
<keyword evidence="2" id="KW-1185">Reference proteome</keyword>
<gene>
    <name evidence="1" type="ORF">GCM10010844_42910</name>
</gene>
<comment type="caution">
    <text evidence="1">The sequence shown here is derived from an EMBL/GenBank/DDBJ whole genome shotgun (WGS) entry which is preliminary data.</text>
</comment>